<accession>A0ABY9NA69</accession>
<name>A0ABY9NA69_9PSED</name>
<protein>
    <submittedName>
        <fullName evidence="1">Lysis system i-spanin subunit Rz</fullName>
    </submittedName>
</protein>
<organism evidence="1 2">
    <name type="scientific">Pseudomonas piscis</name>
    <dbReference type="NCBI Taxonomy" id="2614538"/>
    <lineage>
        <taxon>Bacteria</taxon>
        <taxon>Pseudomonadati</taxon>
        <taxon>Pseudomonadota</taxon>
        <taxon>Gammaproteobacteria</taxon>
        <taxon>Pseudomonadales</taxon>
        <taxon>Pseudomonadaceae</taxon>
        <taxon>Pseudomonas</taxon>
    </lineage>
</organism>
<dbReference type="EMBL" id="CP133164">
    <property type="protein sequence ID" value="WMN15345.1"/>
    <property type="molecule type" value="Genomic_DNA"/>
</dbReference>
<evidence type="ECO:0000313" key="1">
    <source>
        <dbReference type="EMBL" id="WMN15345.1"/>
    </source>
</evidence>
<dbReference type="RefSeq" id="WP_282877769.1">
    <property type="nucleotide sequence ID" value="NZ_CP133164.1"/>
</dbReference>
<reference evidence="1 2" key="1">
    <citation type="journal article" date="2023" name="Access Microbiol">
        <title>The genome of a steinernematid-associated Pseudomonas piscis bacterium encodes the biosynthesis of insect toxins.</title>
        <authorList>
            <person name="Awori R.M."/>
            <person name="Hendre P."/>
            <person name="Amugune N.O."/>
        </authorList>
    </citation>
    <scope>NUCLEOTIDE SEQUENCE [LARGE SCALE GENOMIC DNA]</scope>
    <source>
        <strain evidence="1 2">75</strain>
    </source>
</reference>
<keyword evidence="2" id="KW-1185">Reference proteome</keyword>
<gene>
    <name evidence="1" type="ORF">QL104_18445</name>
</gene>
<sequence length="171" mass="18444">MKASGWLLPALALVLGFALGGWLAWSWQANAYGKALAEQAEAYSTDREQAATAVIDWQEATQDARRALEDRLQTNDETHYKELRDVQSNQVRLRDKLATTELRLSFLLNTGASAGRCGVPATAGASGMDHGAARAELDPAAAQRIVAITGDGDQGLIALRACQAYLRENFP</sequence>
<dbReference type="Proteomes" id="UP001237292">
    <property type="component" value="Chromosome"/>
</dbReference>
<dbReference type="Pfam" id="PF03245">
    <property type="entry name" value="Phage_lysis"/>
    <property type="match status" value="1"/>
</dbReference>
<dbReference type="InterPro" id="IPR004929">
    <property type="entry name" value="I-spanin"/>
</dbReference>
<evidence type="ECO:0000313" key="2">
    <source>
        <dbReference type="Proteomes" id="UP001237292"/>
    </source>
</evidence>
<proteinExistence type="predicted"/>